<dbReference type="AlphaFoldDB" id="A0AAP8NMS1"/>
<sequence length="508" mass="56237">MGRNRRNVYAGARRGHGARVKMNREPETAWREMWGGYAAALQFGGSSVLYWPTLDSRFEVDSWTLDRVWRNARNLEANSGLAGKAVADVVELLGWLVPHACTADEDWNHEADQIFMNRAVNPELFDARGELNFFTAQIWSERQRVIDGDMLTVLTSGPDEGGAFAFYEAPQVQSPADGGKAWNCGVMRDKNGRTAAYGLRHPDKGEVTVIPARDAILYRHNMGGGKPRGLSDLHRAIRNLHDEADIVGYVKQSAKLAASVGLVETGDAEKRPGMGTVGKVSVGSDGRRVEQVLGGPTVHQLPPGRDLKVLTDNRPSPNVMALLKHLMDEVAYGIGLSPALLWEPDKLGSGGIRFVMQKLKRWLKIRHAYRQMWCVRVWRFMLAREMALGRLRLCRDPHWVRCLWTPMSDMTIDLGREGNLMINLVDSALADQDGWCLANYGCTFEEIVKNKIRNLKMAKEACARNGLTLQEVIPGANRGGVAAAAEKPEDEEPGTGGGAEEDGLHPHE</sequence>
<name>A0AAP8NMS1_9BACT</name>
<gene>
    <name evidence="2" type="ORF">CXU09_00585</name>
</gene>
<evidence type="ECO:0008006" key="4">
    <source>
        <dbReference type="Google" id="ProtNLM"/>
    </source>
</evidence>
<comment type="caution">
    <text evidence="2">The sequence shown here is derived from an EMBL/GenBank/DDBJ whole genome shotgun (WGS) entry which is preliminary data.</text>
</comment>
<feature type="region of interest" description="Disordered" evidence="1">
    <location>
        <begin position="478"/>
        <end position="508"/>
    </location>
</feature>
<dbReference type="RefSeq" id="WP_102735084.1">
    <property type="nucleotide sequence ID" value="NZ_PJKN01000001.1"/>
</dbReference>
<organism evidence="2 3">
    <name type="scientific">Akkermansia muciniphila</name>
    <dbReference type="NCBI Taxonomy" id="239935"/>
    <lineage>
        <taxon>Bacteria</taxon>
        <taxon>Pseudomonadati</taxon>
        <taxon>Verrucomicrobiota</taxon>
        <taxon>Verrucomicrobiia</taxon>
        <taxon>Verrucomicrobiales</taxon>
        <taxon>Akkermansiaceae</taxon>
        <taxon>Akkermansia</taxon>
    </lineage>
</organism>
<dbReference type="Proteomes" id="UP000235914">
    <property type="component" value="Unassembled WGS sequence"/>
</dbReference>
<dbReference type="GO" id="GO:0019068">
    <property type="term" value="P:virion assembly"/>
    <property type="evidence" value="ECO:0007669"/>
    <property type="project" value="InterPro"/>
</dbReference>
<reference evidence="2 3" key="1">
    <citation type="journal article" date="2017" name="BMC Genomics">
        <title>Genome sequencing of 39 Akkermansia muciniphila isolates reveals its population structure, genomic and functional diverisity, and global distribution in mammalian gut microbiotas.</title>
        <authorList>
            <person name="Guo X."/>
            <person name="Li S."/>
            <person name="Zhang J."/>
            <person name="Wu F."/>
            <person name="Li X."/>
            <person name="Wu D."/>
            <person name="Zhang M."/>
            <person name="Ou Z."/>
            <person name="Jie Z."/>
            <person name="Yan Q."/>
            <person name="Li P."/>
            <person name="Yi J."/>
            <person name="Peng Y."/>
        </authorList>
    </citation>
    <scope>NUCLEOTIDE SEQUENCE [LARGE SCALE GENOMIC DNA]</scope>
    <source>
        <strain evidence="2 3">GP43</strain>
    </source>
</reference>
<dbReference type="EMBL" id="PJKN01000001">
    <property type="protein sequence ID" value="PNC57610.1"/>
    <property type="molecule type" value="Genomic_DNA"/>
</dbReference>
<dbReference type="Pfam" id="PF05136">
    <property type="entry name" value="Phage_portal_2"/>
    <property type="match status" value="1"/>
</dbReference>
<protein>
    <recommendedName>
        <fullName evidence="4">Phage portal protein</fullName>
    </recommendedName>
</protein>
<dbReference type="InterPro" id="IPR006429">
    <property type="entry name" value="Phage_lambda_portal"/>
</dbReference>
<evidence type="ECO:0000313" key="2">
    <source>
        <dbReference type="EMBL" id="PNC57610.1"/>
    </source>
</evidence>
<evidence type="ECO:0000313" key="3">
    <source>
        <dbReference type="Proteomes" id="UP000235914"/>
    </source>
</evidence>
<accession>A0AAP8NMS1</accession>
<dbReference type="GO" id="GO:0005198">
    <property type="term" value="F:structural molecule activity"/>
    <property type="evidence" value="ECO:0007669"/>
    <property type="project" value="InterPro"/>
</dbReference>
<proteinExistence type="predicted"/>
<evidence type="ECO:0000256" key="1">
    <source>
        <dbReference type="SAM" id="MobiDB-lite"/>
    </source>
</evidence>